<reference evidence="2 3" key="1">
    <citation type="submission" date="2024-04" db="EMBL/GenBank/DDBJ databases">
        <title>Phyllosticta paracitricarpa is synonymous to the EU quarantine fungus P. citricarpa based on phylogenomic analyses.</title>
        <authorList>
            <consortium name="Lawrence Berkeley National Laboratory"/>
            <person name="Van ingen-buijs V.A."/>
            <person name="Van westerhoven A.C."/>
            <person name="Haridas S."/>
            <person name="Skiadas P."/>
            <person name="Martin F."/>
            <person name="Groenewald J.Z."/>
            <person name="Crous P.W."/>
            <person name="Seidl M.F."/>
        </authorList>
    </citation>
    <scope>NUCLEOTIDE SEQUENCE [LARGE SCALE GENOMIC DNA]</scope>
    <source>
        <strain evidence="2 3">CPC 17464</strain>
    </source>
</reference>
<name>A0ABR1LKT7_9PEZI</name>
<keyword evidence="3" id="KW-1185">Reference proteome</keyword>
<dbReference type="RefSeq" id="XP_066654230.1">
    <property type="nucleotide sequence ID" value="XM_066800427.1"/>
</dbReference>
<evidence type="ECO:0000313" key="3">
    <source>
        <dbReference type="Proteomes" id="UP001360953"/>
    </source>
</evidence>
<feature type="compositionally biased region" description="Low complexity" evidence="1">
    <location>
        <begin position="82"/>
        <end position="97"/>
    </location>
</feature>
<protein>
    <submittedName>
        <fullName evidence="2">Uncharacterized protein</fullName>
    </submittedName>
</protein>
<feature type="region of interest" description="Disordered" evidence="1">
    <location>
        <begin position="75"/>
        <end position="97"/>
    </location>
</feature>
<sequence length="181" mass="19803">MSLSVSPKRIPDTLCLLAVQLTICMFIGPTRLSISSYSFSISAPDTSPSICFVHRPVHLTNHRHHQPYASKVSKITKTRQHGPPALQAAAGSSALSPDAQSSAQSTLSWPLFLYRRAGWPTRCQLSATRPGSITSPVQGSRAVLEPRLMITKWGARDKQHWSEWDTSNAAMGFGQKAFQSS</sequence>
<gene>
    <name evidence="2" type="ORF">J3D65DRAFT_626330</name>
</gene>
<dbReference type="Proteomes" id="UP001360953">
    <property type="component" value="Unassembled WGS sequence"/>
</dbReference>
<comment type="caution">
    <text evidence="2">The sequence shown here is derived from an EMBL/GenBank/DDBJ whole genome shotgun (WGS) entry which is preliminary data.</text>
</comment>
<dbReference type="EMBL" id="JBBPEH010000007">
    <property type="protein sequence ID" value="KAK7535814.1"/>
    <property type="molecule type" value="Genomic_DNA"/>
</dbReference>
<accession>A0ABR1LKT7</accession>
<evidence type="ECO:0000313" key="2">
    <source>
        <dbReference type="EMBL" id="KAK7535814.1"/>
    </source>
</evidence>
<dbReference type="GeneID" id="92033333"/>
<organism evidence="2 3">
    <name type="scientific">Phyllosticta citribraziliensis</name>
    <dbReference type="NCBI Taxonomy" id="989973"/>
    <lineage>
        <taxon>Eukaryota</taxon>
        <taxon>Fungi</taxon>
        <taxon>Dikarya</taxon>
        <taxon>Ascomycota</taxon>
        <taxon>Pezizomycotina</taxon>
        <taxon>Dothideomycetes</taxon>
        <taxon>Dothideomycetes incertae sedis</taxon>
        <taxon>Botryosphaeriales</taxon>
        <taxon>Phyllostictaceae</taxon>
        <taxon>Phyllosticta</taxon>
    </lineage>
</organism>
<proteinExistence type="predicted"/>
<evidence type="ECO:0000256" key="1">
    <source>
        <dbReference type="SAM" id="MobiDB-lite"/>
    </source>
</evidence>